<reference evidence="1" key="1">
    <citation type="submission" date="2021-10" db="EMBL/GenBank/DDBJ databases">
        <title>Evolutionary history and lifestyle of the vertebrate symbiont Limosilactobacillus reuteri.</title>
        <authorList>
            <person name="Zheng J."/>
            <person name="Li F."/>
            <person name="Gaenzle M."/>
            <person name="Walter J."/>
        </authorList>
    </citation>
    <scope>NUCLEOTIDE SEQUENCE</scope>
    <source>
        <strain evidence="1">GQ_1_3_1</strain>
    </source>
</reference>
<organism evidence="1 2">
    <name type="scientific">Limosilactobacillus reuteri</name>
    <name type="common">Lactobacillus reuteri</name>
    <dbReference type="NCBI Taxonomy" id="1598"/>
    <lineage>
        <taxon>Bacteria</taxon>
        <taxon>Bacillati</taxon>
        <taxon>Bacillota</taxon>
        <taxon>Bacilli</taxon>
        <taxon>Lactobacillales</taxon>
        <taxon>Lactobacillaceae</taxon>
        <taxon>Limosilactobacillus</taxon>
    </lineage>
</organism>
<protein>
    <submittedName>
        <fullName evidence="1">Uncharacterized protein</fullName>
    </submittedName>
</protein>
<sequence>MMDKVNNFKKASESYDKLINDYAIELLDEFNSNKKARAFLREQLANTAKPETHEFISLMVKQLEQIALNQ</sequence>
<dbReference type="EMBL" id="JAJGWB010000134">
    <property type="protein sequence ID" value="MCC4478029.1"/>
    <property type="molecule type" value="Genomic_DNA"/>
</dbReference>
<evidence type="ECO:0000313" key="2">
    <source>
        <dbReference type="Proteomes" id="UP001198026"/>
    </source>
</evidence>
<comment type="caution">
    <text evidence="1">The sequence shown here is derived from an EMBL/GenBank/DDBJ whole genome shotgun (WGS) entry which is preliminary data.</text>
</comment>
<accession>A0AAW4X6M8</accession>
<dbReference type="Proteomes" id="UP001198026">
    <property type="component" value="Unassembled WGS sequence"/>
</dbReference>
<dbReference type="AlphaFoldDB" id="A0AAW4X6M8"/>
<name>A0AAW4X6M8_LIMRT</name>
<proteinExistence type="predicted"/>
<evidence type="ECO:0000313" key="1">
    <source>
        <dbReference type="EMBL" id="MCC4478029.1"/>
    </source>
</evidence>
<dbReference type="RefSeq" id="WP_152726975.1">
    <property type="nucleotide sequence ID" value="NZ_CANCWL010000007.1"/>
</dbReference>
<gene>
    <name evidence="1" type="ORF">LMB76_07345</name>
</gene>